<dbReference type="GO" id="GO:0008283">
    <property type="term" value="P:cell population proliferation"/>
    <property type="evidence" value="ECO:0007669"/>
    <property type="project" value="UniProtKB-UniRule"/>
</dbReference>
<comment type="PTM">
    <text evidence="9">PSK-alpha is produced by endopeptidase digestion. PSK-beta is produced from PSK-alpha by exopeptidase digestion.</text>
</comment>
<evidence type="ECO:0000256" key="8">
    <source>
        <dbReference type="ARBA" id="ARBA00023030"/>
    </source>
</evidence>
<dbReference type="EMBL" id="JAVIJP010000036">
    <property type="protein sequence ID" value="KAL3628363.1"/>
    <property type="molecule type" value="Genomic_DNA"/>
</dbReference>
<proteinExistence type="inferred from homology"/>
<comment type="PTM">
    <text evidence="9">Sulfation is important for activity and for the binding to a putative membrane receptor.</text>
</comment>
<keyword evidence="8 9" id="KW-0339">Growth factor</keyword>
<dbReference type="Pfam" id="PF06404">
    <property type="entry name" value="PSK"/>
    <property type="match status" value="1"/>
</dbReference>
<feature type="chain" id="PRO_5044533349" description="Phytosulfokine" evidence="9">
    <location>
        <begin position="25"/>
        <end position="82"/>
    </location>
</feature>
<dbReference type="GO" id="GO:0030154">
    <property type="term" value="P:cell differentiation"/>
    <property type="evidence" value="ECO:0007669"/>
    <property type="project" value="UniProtKB-UniRule"/>
</dbReference>
<comment type="function">
    <text evidence="9">Promotes plant cell differentiation, organogenesis and somatic embryogenesis as well as cell proliferation.</text>
</comment>
<keyword evidence="6 9" id="KW-0732">Signal</keyword>
<dbReference type="PANTHER" id="PTHR33285:SF33">
    <property type="entry name" value="PHYTOSULFOKINE"/>
    <property type="match status" value="1"/>
</dbReference>
<evidence type="ECO:0000256" key="2">
    <source>
        <dbReference type="ARBA" id="ARBA00010781"/>
    </source>
</evidence>
<keyword evidence="5 9" id="KW-0765">Sulfation</keyword>
<comment type="caution">
    <text evidence="10">The sequence shown here is derived from an EMBL/GenBank/DDBJ whole genome shotgun (WGS) entry which is preliminary data.</text>
</comment>
<evidence type="ECO:0000256" key="3">
    <source>
        <dbReference type="ARBA" id="ARBA00022473"/>
    </source>
</evidence>
<evidence type="ECO:0000256" key="7">
    <source>
        <dbReference type="ARBA" id="ARBA00022782"/>
    </source>
</evidence>
<keyword evidence="4 9" id="KW-0964">Secreted</keyword>
<protein>
    <recommendedName>
        <fullName evidence="9">Phytosulfokine</fullName>
    </recommendedName>
    <component>
        <recommendedName>
            <fullName evidence="9">Phytosulfokine-alpha</fullName>
            <shortName evidence="9">PSK-alpha</shortName>
            <shortName evidence="9">Phytosulfokine-a</shortName>
        </recommendedName>
    </component>
    <component>
        <recommendedName>
            <fullName evidence="9">Phytosulfokine-beta</fullName>
            <shortName evidence="9">PSK-beta</shortName>
            <shortName evidence="9">Phytosulfokine-b</shortName>
        </recommendedName>
    </component>
</protein>
<name>A0ABD3CEQ7_9LAMI</name>
<reference evidence="11" key="1">
    <citation type="journal article" date="2024" name="IScience">
        <title>Strigolactones Initiate the Formation of Haustorium-like Structures in Castilleja.</title>
        <authorList>
            <person name="Buerger M."/>
            <person name="Peterson D."/>
            <person name="Chory J."/>
        </authorList>
    </citation>
    <scope>NUCLEOTIDE SEQUENCE [LARGE SCALE GENOMIC DNA]</scope>
</reference>
<organism evidence="10 11">
    <name type="scientific">Castilleja foliolosa</name>
    <dbReference type="NCBI Taxonomy" id="1961234"/>
    <lineage>
        <taxon>Eukaryota</taxon>
        <taxon>Viridiplantae</taxon>
        <taxon>Streptophyta</taxon>
        <taxon>Embryophyta</taxon>
        <taxon>Tracheophyta</taxon>
        <taxon>Spermatophyta</taxon>
        <taxon>Magnoliopsida</taxon>
        <taxon>eudicotyledons</taxon>
        <taxon>Gunneridae</taxon>
        <taxon>Pentapetalae</taxon>
        <taxon>asterids</taxon>
        <taxon>lamiids</taxon>
        <taxon>Lamiales</taxon>
        <taxon>Orobanchaceae</taxon>
        <taxon>Pedicularideae</taxon>
        <taxon>Castillejinae</taxon>
        <taxon>Castilleja</taxon>
    </lineage>
</organism>
<keyword evidence="3 9" id="KW-0217">Developmental protein</keyword>
<evidence type="ECO:0000256" key="9">
    <source>
        <dbReference type="RuleBase" id="RU368031"/>
    </source>
</evidence>
<sequence length="82" mass="9361">MKQITNAAIISLILLIIIISNTSARLIPYSHQGDSLVTKANKITQKHTDFPSCGEEDEESCENRRMLVEAHLDYIYTQHYQP</sequence>
<evidence type="ECO:0000313" key="11">
    <source>
        <dbReference type="Proteomes" id="UP001632038"/>
    </source>
</evidence>
<gene>
    <name evidence="10" type="primary">PSK3</name>
    <name evidence="10" type="ORF">CASFOL_027409</name>
</gene>
<dbReference type="GO" id="GO:0008083">
    <property type="term" value="F:growth factor activity"/>
    <property type="evidence" value="ECO:0007669"/>
    <property type="project" value="UniProtKB-UniRule"/>
</dbReference>
<evidence type="ECO:0000313" key="10">
    <source>
        <dbReference type="EMBL" id="KAL3628363.1"/>
    </source>
</evidence>
<evidence type="ECO:0000256" key="4">
    <source>
        <dbReference type="ARBA" id="ARBA00022525"/>
    </source>
</evidence>
<evidence type="ECO:0000256" key="6">
    <source>
        <dbReference type="ARBA" id="ARBA00022729"/>
    </source>
</evidence>
<comment type="similarity">
    <text evidence="2 9">Belongs to the phytosulfokine family.</text>
</comment>
<dbReference type="InterPro" id="IPR009438">
    <property type="entry name" value="Phytosulfokine"/>
</dbReference>
<keyword evidence="7 9" id="KW-0221">Differentiation</keyword>
<feature type="signal peptide" evidence="9">
    <location>
        <begin position="1"/>
        <end position="24"/>
    </location>
</feature>
<comment type="subcellular location">
    <subcellularLocation>
        <location evidence="1 9">Secreted</location>
    </subcellularLocation>
</comment>
<dbReference type="AlphaFoldDB" id="A0ABD3CEQ7"/>
<dbReference type="Proteomes" id="UP001632038">
    <property type="component" value="Unassembled WGS sequence"/>
</dbReference>
<keyword evidence="11" id="KW-1185">Reference proteome</keyword>
<dbReference type="PANTHER" id="PTHR33285">
    <property type="entry name" value="PHYTOSULFOKINES 3"/>
    <property type="match status" value="1"/>
</dbReference>
<dbReference type="GO" id="GO:0005576">
    <property type="term" value="C:extracellular region"/>
    <property type="evidence" value="ECO:0007669"/>
    <property type="project" value="UniProtKB-SubCell"/>
</dbReference>
<evidence type="ECO:0000256" key="5">
    <source>
        <dbReference type="ARBA" id="ARBA00022641"/>
    </source>
</evidence>
<accession>A0ABD3CEQ7</accession>
<evidence type="ECO:0000256" key="1">
    <source>
        <dbReference type="ARBA" id="ARBA00004613"/>
    </source>
</evidence>